<evidence type="ECO:0000313" key="2">
    <source>
        <dbReference type="Ensembl" id="ENSLCAP00010014046.1"/>
    </source>
</evidence>
<reference evidence="2" key="3">
    <citation type="submission" date="2025-09" db="UniProtKB">
        <authorList>
            <consortium name="Ensembl"/>
        </authorList>
    </citation>
    <scope>IDENTIFICATION</scope>
</reference>
<reference evidence="3" key="1">
    <citation type="submission" date="2015-09" db="EMBL/GenBank/DDBJ databases">
        <authorList>
            <person name="Sai Rama Sridatta P."/>
        </authorList>
    </citation>
    <scope>NUCLEOTIDE SEQUENCE [LARGE SCALE GENOMIC DNA]</scope>
</reference>
<evidence type="ECO:0000256" key="1">
    <source>
        <dbReference type="SAM" id="MobiDB-lite"/>
    </source>
</evidence>
<keyword evidence="3" id="KW-1185">Reference proteome</keyword>
<reference evidence="2" key="2">
    <citation type="submission" date="2025-08" db="UniProtKB">
        <authorList>
            <consortium name="Ensembl"/>
        </authorList>
    </citation>
    <scope>IDENTIFICATION</scope>
</reference>
<evidence type="ECO:0000313" key="3">
    <source>
        <dbReference type="Proteomes" id="UP000314980"/>
    </source>
</evidence>
<proteinExistence type="predicted"/>
<dbReference type="Proteomes" id="UP000314980">
    <property type="component" value="Unassembled WGS sequence"/>
</dbReference>
<protein>
    <submittedName>
        <fullName evidence="2">Uncharacterized protein</fullName>
    </submittedName>
</protein>
<feature type="region of interest" description="Disordered" evidence="1">
    <location>
        <begin position="1"/>
        <end position="24"/>
    </location>
</feature>
<feature type="compositionally biased region" description="Basic and acidic residues" evidence="1">
    <location>
        <begin position="9"/>
        <end position="19"/>
    </location>
</feature>
<sequence length="97" mass="10939">INKLKKRNKNQDYHSKGDRPSMMSGALSPYILWMALRCTTSEEPPSVLSKRNLACSSADMRDNFRCTVSRTLMVARLVSSTTSNCQEENTQGCFRTS</sequence>
<dbReference type="InParanoid" id="A0A4W6CNS9"/>
<dbReference type="AlphaFoldDB" id="A0A4W6CNS9"/>
<dbReference type="Ensembl" id="ENSLCAT00010014348.1">
    <property type="protein sequence ID" value="ENSLCAP00010014046.1"/>
    <property type="gene ID" value="ENSLCAG00010006669.1"/>
</dbReference>
<dbReference type="GeneTree" id="ENSGT00940000182176"/>
<accession>A0A4W6CNS9</accession>
<organism evidence="2 3">
    <name type="scientific">Lates calcarifer</name>
    <name type="common">Barramundi</name>
    <name type="synonym">Holocentrus calcarifer</name>
    <dbReference type="NCBI Taxonomy" id="8187"/>
    <lineage>
        <taxon>Eukaryota</taxon>
        <taxon>Metazoa</taxon>
        <taxon>Chordata</taxon>
        <taxon>Craniata</taxon>
        <taxon>Vertebrata</taxon>
        <taxon>Euteleostomi</taxon>
        <taxon>Actinopterygii</taxon>
        <taxon>Neopterygii</taxon>
        <taxon>Teleostei</taxon>
        <taxon>Neoteleostei</taxon>
        <taxon>Acanthomorphata</taxon>
        <taxon>Carangaria</taxon>
        <taxon>Carangaria incertae sedis</taxon>
        <taxon>Centropomidae</taxon>
        <taxon>Lates</taxon>
    </lineage>
</organism>
<name>A0A4W6CNS9_LATCA</name>